<accession>A0A7K0KIV9</accession>
<protein>
    <submittedName>
        <fullName evidence="2">Hemin receptor</fullName>
    </submittedName>
</protein>
<reference evidence="2 3" key="1">
    <citation type="submission" date="2019-08" db="EMBL/GenBank/DDBJ databases">
        <title>In-depth cultivation of the pig gut microbiome towards novel bacterial diversity and tailored functional studies.</title>
        <authorList>
            <person name="Wylensek D."/>
            <person name="Hitch T.C.A."/>
            <person name="Clavel T."/>
        </authorList>
    </citation>
    <scope>NUCLEOTIDE SEQUENCE [LARGE SCALE GENOMIC DNA]</scope>
    <source>
        <strain evidence="2 3">LKV-178-WT-2A</strain>
    </source>
</reference>
<evidence type="ECO:0000313" key="3">
    <source>
        <dbReference type="Proteomes" id="UP000438914"/>
    </source>
</evidence>
<feature type="signal peptide" evidence="1">
    <location>
        <begin position="1"/>
        <end position="19"/>
    </location>
</feature>
<feature type="chain" id="PRO_5029530214" evidence="1">
    <location>
        <begin position="20"/>
        <end position="518"/>
    </location>
</feature>
<name>A0A7K0KIV9_9BACT</name>
<evidence type="ECO:0000313" key="2">
    <source>
        <dbReference type="EMBL" id="MST85405.1"/>
    </source>
</evidence>
<dbReference type="EMBL" id="VUNG01000037">
    <property type="protein sequence ID" value="MST85405.1"/>
    <property type="molecule type" value="Genomic_DNA"/>
</dbReference>
<evidence type="ECO:0000256" key="1">
    <source>
        <dbReference type="SAM" id="SignalP"/>
    </source>
</evidence>
<keyword evidence="2" id="KW-0675">Receptor</keyword>
<dbReference type="AlphaFoldDB" id="A0A7K0KIV9"/>
<dbReference type="RefSeq" id="WP_154534992.1">
    <property type="nucleotide sequence ID" value="NZ_VUNG01000037.1"/>
</dbReference>
<keyword evidence="3" id="KW-1185">Reference proteome</keyword>
<keyword evidence="1" id="KW-0732">Signal</keyword>
<dbReference type="Proteomes" id="UP000438914">
    <property type="component" value="Unassembled WGS sequence"/>
</dbReference>
<gene>
    <name evidence="2" type="ORF">FYJ73_12145</name>
</gene>
<sequence>MKKKYLLAAMVAMALPAAAQETYQDTKLVQNELNGTARYVGMGGAMEALGADLSTISTNPAGIGLFRSSQVAISGGLVAQQDATTTPSLSNNFGIHINGDKTNASFDQGGFVYSMRTGYKNYLNFAFNYHKSRNFDQILTAGNKLNNASQNKLTAMKYPYLTDYNINAVDACYSAMLNPIKDASGKQTGLDYLNGTEFLYGQYQKGYIGSYDFNISGNINDRVFLGLTFGIHDVHYQSNSLYSENLEKETSTDAYESLKITGTGYDLKAGVIFRPIEQSPFRIGLYVNTPVWYDLHEAAATDVSMFNSSNNKLDKGHAVDYDYKVYTPWKFGVSLGHTIDKMVAIGATYEYADYSRIDNRINDGGGYDDWGYYYDNSSSDDAMNSNTKRVLKGVSTLKLGAEVKVMPQLAVRAGYNYVSPMFNQGGYRDGSIESPGSFYATSTDYTNWKSTNRWTCGVGYTAGKFFADLAYQYTQTNGDFYPFMSYYDTANSGNNVIVDATKVNFKRNQVLLTLGYKF</sequence>
<comment type="caution">
    <text evidence="2">The sequence shown here is derived from an EMBL/GenBank/DDBJ whole genome shotgun (WGS) entry which is preliminary data.</text>
</comment>
<dbReference type="Gene3D" id="2.40.160.60">
    <property type="entry name" value="Outer membrane protein transport protein (OMPP1/FadL/TodX)"/>
    <property type="match status" value="1"/>
</dbReference>
<organism evidence="2 3">
    <name type="scientific">Hallella mizrahii</name>
    <dbReference type="NCBI Taxonomy" id="2606637"/>
    <lineage>
        <taxon>Bacteria</taxon>
        <taxon>Pseudomonadati</taxon>
        <taxon>Bacteroidota</taxon>
        <taxon>Bacteroidia</taxon>
        <taxon>Bacteroidales</taxon>
        <taxon>Prevotellaceae</taxon>
        <taxon>Hallella</taxon>
    </lineage>
</organism>
<proteinExistence type="predicted"/>
<dbReference type="SUPFAM" id="SSF56935">
    <property type="entry name" value="Porins"/>
    <property type="match status" value="1"/>
</dbReference>